<protein>
    <submittedName>
        <fullName evidence="3">Neur_chan_LBD domain-containing protein</fullName>
    </submittedName>
</protein>
<dbReference type="Proteomes" id="UP000267606">
    <property type="component" value="Unassembled WGS sequence"/>
</dbReference>
<reference evidence="1 2" key="2">
    <citation type="submission" date="2018-11" db="EMBL/GenBank/DDBJ databases">
        <authorList>
            <consortium name="Pathogen Informatics"/>
        </authorList>
    </citation>
    <scope>NUCLEOTIDE SEQUENCE [LARGE SCALE GENOMIC DNA]</scope>
</reference>
<dbReference type="AlphaFoldDB" id="A0A183HDH4"/>
<keyword evidence="2" id="KW-1185">Reference proteome</keyword>
<gene>
    <name evidence="1" type="ORF">OFLC_LOCUS5536</name>
</gene>
<organism evidence="3">
    <name type="scientific">Onchocerca flexuosa</name>
    <dbReference type="NCBI Taxonomy" id="387005"/>
    <lineage>
        <taxon>Eukaryota</taxon>
        <taxon>Metazoa</taxon>
        <taxon>Ecdysozoa</taxon>
        <taxon>Nematoda</taxon>
        <taxon>Chromadorea</taxon>
        <taxon>Rhabditida</taxon>
        <taxon>Spirurina</taxon>
        <taxon>Spiruromorpha</taxon>
        <taxon>Filarioidea</taxon>
        <taxon>Onchocercidae</taxon>
        <taxon>Onchocerca</taxon>
    </lineage>
</organism>
<evidence type="ECO:0000313" key="1">
    <source>
        <dbReference type="EMBL" id="VDO43470.1"/>
    </source>
</evidence>
<accession>A0A183HDH4</accession>
<sequence>MFWDEQNWLPRGVSWNDLKSNDTIRYPDIWELTYAMKYAFEYYC</sequence>
<proteinExistence type="predicted"/>
<dbReference type="EMBL" id="UZAJ01004811">
    <property type="protein sequence ID" value="VDO43470.1"/>
    <property type="molecule type" value="Genomic_DNA"/>
</dbReference>
<dbReference type="STRING" id="387005.A0A183HDH4"/>
<name>A0A183HDH4_9BILA</name>
<evidence type="ECO:0000313" key="3">
    <source>
        <dbReference type="WBParaSite" id="OFLC_0000553501-mRNA-1"/>
    </source>
</evidence>
<reference evidence="3" key="1">
    <citation type="submission" date="2016-06" db="UniProtKB">
        <authorList>
            <consortium name="WormBaseParasite"/>
        </authorList>
    </citation>
    <scope>IDENTIFICATION</scope>
</reference>
<dbReference type="WBParaSite" id="OFLC_0000553501-mRNA-1">
    <property type="protein sequence ID" value="OFLC_0000553501-mRNA-1"/>
    <property type="gene ID" value="OFLC_0000553501"/>
</dbReference>
<evidence type="ECO:0000313" key="2">
    <source>
        <dbReference type="Proteomes" id="UP000267606"/>
    </source>
</evidence>